<dbReference type="RefSeq" id="WP_162656856.1">
    <property type="nucleotide sequence ID" value="NZ_LR593887.1"/>
</dbReference>
<evidence type="ECO:0000313" key="1">
    <source>
        <dbReference type="EMBL" id="VIP01649.1"/>
    </source>
</evidence>
<dbReference type="Proteomes" id="UP000464378">
    <property type="component" value="Chromosome"/>
</dbReference>
<gene>
    <name evidence="1" type="ORF">GMBLW1_23110</name>
</gene>
<sequence>MAKIVESSYPVLTDFMRKCLFQDSAPSFQEAIRQWSQCGPQAVQNVISELERVMAEHPEEELAEYLWKHCEYISGETASSTVSYILSELRKLARLDL</sequence>
<dbReference type="InParanoid" id="A0A6C2YK94"/>
<proteinExistence type="predicted"/>
<evidence type="ECO:0000313" key="2">
    <source>
        <dbReference type="Proteomes" id="UP000464378"/>
    </source>
</evidence>
<dbReference type="EMBL" id="LR593887">
    <property type="protein sequence ID" value="VTR99035.1"/>
    <property type="molecule type" value="Genomic_DNA"/>
</dbReference>
<keyword evidence="2" id="KW-1185">Reference proteome</keyword>
<dbReference type="KEGG" id="tim:GMBLW1_23110"/>
<dbReference type="EMBL" id="LR586016">
    <property type="protein sequence ID" value="VIP01649.1"/>
    <property type="molecule type" value="Genomic_DNA"/>
</dbReference>
<dbReference type="AlphaFoldDB" id="A0A6C2YK94"/>
<reference evidence="1" key="1">
    <citation type="submission" date="2019-04" db="EMBL/GenBank/DDBJ databases">
        <authorList>
            <consortium name="Science for Life Laboratories"/>
        </authorList>
    </citation>
    <scope>NUCLEOTIDE SEQUENCE</scope>
    <source>
        <strain evidence="1">MBLW1</strain>
    </source>
</reference>
<protein>
    <submittedName>
        <fullName evidence="1">Uncharacterized protein</fullName>
    </submittedName>
</protein>
<accession>A0A6C2YK94</accession>
<name>A0A6C2YK94_9BACT</name>
<organism evidence="1">
    <name type="scientific">Tuwongella immobilis</name>
    <dbReference type="NCBI Taxonomy" id="692036"/>
    <lineage>
        <taxon>Bacteria</taxon>
        <taxon>Pseudomonadati</taxon>
        <taxon>Planctomycetota</taxon>
        <taxon>Planctomycetia</taxon>
        <taxon>Gemmatales</taxon>
        <taxon>Gemmataceae</taxon>
        <taxon>Tuwongella</taxon>
    </lineage>
</organism>